<proteinExistence type="predicted"/>
<reference evidence="1" key="1">
    <citation type="journal article" date="2014" name="Int. J. Syst. Evol. Microbiol.">
        <title>Complete genome sequence of Corynebacterium casei LMG S-19264T (=DSM 44701T), isolated from a smear-ripened cheese.</title>
        <authorList>
            <consortium name="US DOE Joint Genome Institute (JGI-PGF)"/>
            <person name="Walter F."/>
            <person name="Albersmeier A."/>
            <person name="Kalinowski J."/>
            <person name="Ruckert C."/>
        </authorList>
    </citation>
    <scope>NUCLEOTIDE SEQUENCE</scope>
    <source>
        <strain evidence="1">CGMCC 4.7430</strain>
    </source>
</reference>
<keyword evidence="2" id="KW-1185">Reference proteome</keyword>
<evidence type="ECO:0000313" key="2">
    <source>
        <dbReference type="Proteomes" id="UP000660745"/>
    </source>
</evidence>
<reference evidence="1" key="2">
    <citation type="submission" date="2020-09" db="EMBL/GenBank/DDBJ databases">
        <authorList>
            <person name="Sun Q."/>
            <person name="Zhou Y."/>
        </authorList>
    </citation>
    <scope>NUCLEOTIDE SEQUENCE</scope>
    <source>
        <strain evidence="1">CGMCC 4.7430</strain>
    </source>
</reference>
<gene>
    <name evidence="1" type="ORF">GCM10012278_51970</name>
</gene>
<organism evidence="1 2">
    <name type="scientific">Nonomuraea glycinis</name>
    <dbReference type="NCBI Taxonomy" id="2047744"/>
    <lineage>
        <taxon>Bacteria</taxon>
        <taxon>Bacillati</taxon>
        <taxon>Actinomycetota</taxon>
        <taxon>Actinomycetes</taxon>
        <taxon>Streptosporangiales</taxon>
        <taxon>Streptosporangiaceae</taxon>
        <taxon>Nonomuraea</taxon>
    </lineage>
</organism>
<protein>
    <submittedName>
        <fullName evidence="1">Uncharacterized protein</fullName>
    </submittedName>
</protein>
<comment type="caution">
    <text evidence="1">The sequence shown here is derived from an EMBL/GenBank/DDBJ whole genome shotgun (WGS) entry which is preliminary data.</text>
</comment>
<dbReference type="Proteomes" id="UP000660745">
    <property type="component" value="Unassembled WGS sequence"/>
</dbReference>
<accession>A0A918AAB4</accession>
<dbReference type="AlphaFoldDB" id="A0A918AAB4"/>
<name>A0A918AAB4_9ACTN</name>
<sequence>MAGPLTERFVPEFTMASLDGQMKLNTTVWGNGTVSTIVIRPHDAHTQHGG</sequence>
<evidence type="ECO:0000313" key="1">
    <source>
        <dbReference type="EMBL" id="GGP10815.1"/>
    </source>
</evidence>
<dbReference type="EMBL" id="BMNK01000009">
    <property type="protein sequence ID" value="GGP10815.1"/>
    <property type="molecule type" value="Genomic_DNA"/>
</dbReference>